<feature type="compositionally biased region" description="Pro residues" evidence="1">
    <location>
        <begin position="27"/>
        <end position="38"/>
    </location>
</feature>
<name>A0ABQ5LWC9_9RHOB</name>
<dbReference type="Proteomes" id="UP001144205">
    <property type="component" value="Unassembled WGS sequence"/>
</dbReference>
<feature type="compositionally biased region" description="Low complexity" evidence="1">
    <location>
        <begin position="60"/>
        <end position="75"/>
    </location>
</feature>
<organism evidence="3 4">
    <name type="scientific">Sinisalibacter aestuarii</name>
    <dbReference type="NCBI Taxonomy" id="2949426"/>
    <lineage>
        <taxon>Bacteria</taxon>
        <taxon>Pseudomonadati</taxon>
        <taxon>Pseudomonadota</taxon>
        <taxon>Alphaproteobacteria</taxon>
        <taxon>Rhodobacterales</taxon>
        <taxon>Roseobacteraceae</taxon>
        <taxon>Sinisalibacter</taxon>
    </lineage>
</organism>
<reference evidence="3" key="1">
    <citation type="journal article" date="2023" name="Int. J. Syst. Evol. Microbiol.">
        <title>Sinisalibacter aestuarii sp. nov., isolated from estuarine sediment of the Arakawa River.</title>
        <authorList>
            <person name="Arafat S.T."/>
            <person name="Hirano S."/>
            <person name="Sato A."/>
            <person name="Takeuchi K."/>
            <person name="Yasuda T."/>
            <person name="Terahara T."/>
            <person name="Hamada M."/>
            <person name="Kobayashi T."/>
        </authorList>
    </citation>
    <scope>NUCLEOTIDE SEQUENCE</scope>
    <source>
        <strain evidence="3">B-399</strain>
    </source>
</reference>
<gene>
    <name evidence="3" type="ORF">STA1M1_24400</name>
</gene>
<feature type="region of interest" description="Disordered" evidence="1">
    <location>
        <begin position="26"/>
        <end position="51"/>
    </location>
</feature>
<evidence type="ECO:0000313" key="4">
    <source>
        <dbReference type="Proteomes" id="UP001144205"/>
    </source>
</evidence>
<sequence>MRYALTIALALFPAACGQFALPDEDLAPPPGMTRPMPRPGAGGVAPAGANTADAFDTTSAAERAAAQAAPEPAGEARLGRTVATLGNPADPGFWLETPLVTASRQGRVVAVANGKAVSLELRPIDGPQSAGSRISLPALRLLGVGLTGLHELDVFAGG</sequence>
<keyword evidence="2" id="KW-0732">Signal</keyword>
<protein>
    <recommendedName>
        <fullName evidence="5">D-galactarate dehydratase</fullName>
    </recommendedName>
</protein>
<evidence type="ECO:0000256" key="1">
    <source>
        <dbReference type="SAM" id="MobiDB-lite"/>
    </source>
</evidence>
<evidence type="ECO:0008006" key="5">
    <source>
        <dbReference type="Google" id="ProtNLM"/>
    </source>
</evidence>
<proteinExistence type="predicted"/>
<feature type="region of interest" description="Disordered" evidence="1">
    <location>
        <begin position="56"/>
        <end position="75"/>
    </location>
</feature>
<feature type="signal peptide" evidence="2">
    <location>
        <begin position="1"/>
        <end position="20"/>
    </location>
</feature>
<evidence type="ECO:0000313" key="3">
    <source>
        <dbReference type="EMBL" id="GKY88571.1"/>
    </source>
</evidence>
<accession>A0ABQ5LWC9</accession>
<evidence type="ECO:0000256" key="2">
    <source>
        <dbReference type="SAM" id="SignalP"/>
    </source>
</evidence>
<dbReference type="RefSeq" id="WP_281842611.1">
    <property type="nucleotide sequence ID" value="NZ_BROH01000007.1"/>
</dbReference>
<keyword evidence="4" id="KW-1185">Reference proteome</keyword>
<dbReference type="EMBL" id="BROH01000007">
    <property type="protein sequence ID" value="GKY88571.1"/>
    <property type="molecule type" value="Genomic_DNA"/>
</dbReference>
<feature type="chain" id="PRO_5046658709" description="D-galactarate dehydratase" evidence="2">
    <location>
        <begin position="21"/>
        <end position="158"/>
    </location>
</feature>
<comment type="caution">
    <text evidence="3">The sequence shown here is derived from an EMBL/GenBank/DDBJ whole genome shotgun (WGS) entry which is preliminary data.</text>
</comment>